<keyword evidence="6" id="KW-1185">Reference proteome</keyword>
<evidence type="ECO:0000313" key="5">
    <source>
        <dbReference type="EMBL" id="CAE81065.1"/>
    </source>
</evidence>
<dbReference type="InterPro" id="IPR000055">
    <property type="entry name" value="Restrct_endonuc_typeI_TRD"/>
</dbReference>
<protein>
    <submittedName>
        <fullName evidence="5">Type I restriction-modification system, S subunit</fullName>
        <ecNumber evidence="5">3.1.21.3</ecNumber>
    </submittedName>
</protein>
<dbReference type="Proteomes" id="UP000008080">
    <property type="component" value="Chromosome"/>
</dbReference>
<accession>Q6MH62</accession>
<dbReference type="PANTHER" id="PTHR30408:SF12">
    <property type="entry name" value="TYPE I RESTRICTION ENZYME MJAVIII SPECIFICITY SUBUNIT"/>
    <property type="match status" value="1"/>
</dbReference>
<organism evidence="5 6">
    <name type="scientific">Bdellovibrio bacteriovorus (strain ATCC 15356 / DSM 50701 / NCIMB 9529 / HD100)</name>
    <dbReference type="NCBI Taxonomy" id="264462"/>
    <lineage>
        <taxon>Bacteria</taxon>
        <taxon>Pseudomonadati</taxon>
        <taxon>Bdellovibrionota</taxon>
        <taxon>Bdellovibrionia</taxon>
        <taxon>Bdellovibrionales</taxon>
        <taxon>Pseudobdellovibrionaceae</taxon>
        <taxon>Bdellovibrio</taxon>
    </lineage>
</organism>
<keyword evidence="2" id="KW-0680">Restriction system</keyword>
<dbReference type="Pfam" id="PF01420">
    <property type="entry name" value="Methylase_S"/>
    <property type="match status" value="2"/>
</dbReference>
<name>Q6MH62_BDEBA</name>
<evidence type="ECO:0000313" key="6">
    <source>
        <dbReference type="Proteomes" id="UP000008080"/>
    </source>
</evidence>
<dbReference type="AlphaFoldDB" id="Q6MH62"/>
<dbReference type="PANTHER" id="PTHR30408">
    <property type="entry name" value="TYPE-1 RESTRICTION ENZYME ECOKI SPECIFICITY PROTEIN"/>
    <property type="match status" value="1"/>
</dbReference>
<keyword evidence="5" id="KW-0378">Hydrolase</keyword>
<dbReference type="GO" id="GO:0003677">
    <property type="term" value="F:DNA binding"/>
    <property type="evidence" value="ECO:0007669"/>
    <property type="project" value="UniProtKB-KW"/>
</dbReference>
<evidence type="ECO:0000259" key="4">
    <source>
        <dbReference type="Pfam" id="PF01420"/>
    </source>
</evidence>
<dbReference type="REBASE" id="7742">
    <property type="entry name" value="S.BbaHDORF3696P"/>
</dbReference>
<dbReference type="Gene3D" id="3.90.220.20">
    <property type="entry name" value="DNA methylase specificity domains"/>
    <property type="match status" value="2"/>
</dbReference>
<reference evidence="5 6" key="1">
    <citation type="journal article" date="2004" name="Science">
        <title>A predator unmasked: life cycle of Bdellovibrio bacteriovorus from a genomic perspective.</title>
        <authorList>
            <person name="Rendulic S."/>
            <person name="Jagtap P."/>
            <person name="Rosinus A."/>
            <person name="Eppinger M."/>
            <person name="Baar C."/>
            <person name="Lanz C."/>
            <person name="Keller H."/>
            <person name="Lambert C."/>
            <person name="Evans K.J."/>
            <person name="Goesmann A."/>
            <person name="Meyer F."/>
            <person name="Sockett R.E."/>
            <person name="Schuster S.C."/>
        </authorList>
    </citation>
    <scope>NUCLEOTIDE SEQUENCE [LARGE SCALE GENOMIC DNA]</scope>
    <source>
        <strain evidence="6">ATCC 15356 / DSM 50701 / NCIMB 9529 / HD100</strain>
    </source>
</reference>
<evidence type="ECO:0000256" key="3">
    <source>
        <dbReference type="ARBA" id="ARBA00023125"/>
    </source>
</evidence>
<feature type="domain" description="Type I restriction modification DNA specificity" evidence="4">
    <location>
        <begin position="264"/>
        <end position="391"/>
    </location>
</feature>
<evidence type="ECO:0000256" key="1">
    <source>
        <dbReference type="ARBA" id="ARBA00010923"/>
    </source>
</evidence>
<dbReference type="InterPro" id="IPR044946">
    <property type="entry name" value="Restrct_endonuc_typeI_TRD_sf"/>
</dbReference>
<dbReference type="RefSeq" id="WP_011166008.1">
    <property type="nucleotide sequence ID" value="NC_005363.1"/>
</dbReference>
<dbReference type="InterPro" id="IPR052021">
    <property type="entry name" value="Type-I_RS_S_subunit"/>
</dbReference>
<dbReference type="Gene3D" id="1.10.287.1120">
    <property type="entry name" value="Bipartite methylase S protein"/>
    <property type="match status" value="1"/>
</dbReference>
<dbReference type="EC" id="3.1.21.3" evidence="5"/>
<dbReference type="GO" id="GO:0009035">
    <property type="term" value="F:type I site-specific deoxyribonuclease activity"/>
    <property type="evidence" value="ECO:0007669"/>
    <property type="project" value="UniProtKB-EC"/>
</dbReference>
<keyword evidence="3" id="KW-0238">DNA-binding</keyword>
<dbReference type="HOGENOM" id="CLU_021095_10_0_7"/>
<evidence type="ECO:0000256" key="2">
    <source>
        <dbReference type="ARBA" id="ARBA00022747"/>
    </source>
</evidence>
<feature type="domain" description="Type I restriction modification DNA specificity" evidence="4">
    <location>
        <begin position="38"/>
        <end position="186"/>
    </location>
</feature>
<dbReference type="SUPFAM" id="SSF116734">
    <property type="entry name" value="DNA methylase specificity domain"/>
    <property type="match status" value="2"/>
</dbReference>
<dbReference type="STRING" id="264462.Bd3695"/>
<sequence length="417" mass="46065">MSSFPADWDKHILDELLEDNFNITYGVVQPGDEAPNGVKFIRGGDFPKGKIEENKLRTISKDISESYKRTVLNGGELLVALVGYPGTVAVVPRSLRGANIARQTALIRLAPKYLNTYVKYFLESDFGQGEILRGSLGSAQQVINLKDLKLVQVYTPKIDEQKKIAEFLTSVDKVIELTEIEIEKLQNLKKGMMQDLLSKGIGHSTTIESAVGPVPKSWSIEVLSDLVLKGRKITYGIVQPGSYDERGVLLVRGQDYISGWAEAGEVFKVSVEIEKKFERARLNVGDVVICIAGAGVGAVNVVPMRFNGANITQTTARVSCDEKKILGKYLYYYLQEGTGLKQIQKYIKGSAQPGLNLNDVEKFLIKVPPLAEQSSIVKALDSVELKVENTKVLLAKYQSLKKALMQDLLTGRVRVKV</sequence>
<dbReference type="KEGG" id="bba:Bd3695"/>
<gene>
    <name evidence="5" type="primary">hsdS</name>
    <name evidence="5" type="ordered locus">Bd3695</name>
</gene>
<comment type="similarity">
    <text evidence="1">Belongs to the type-I restriction system S methylase family.</text>
</comment>
<dbReference type="EMBL" id="BX842656">
    <property type="protein sequence ID" value="CAE81065.1"/>
    <property type="molecule type" value="Genomic_DNA"/>
</dbReference>
<dbReference type="eggNOG" id="COG0732">
    <property type="taxonomic scope" value="Bacteria"/>
</dbReference>
<dbReference type="GO" id="GO:0009307">
    <property type="term" value="P:DNA restriction-modification system"/>
    <property type="evidence" value="ECO:0007669"/>
    <property type="project" value="UniProtKB-KW"/>
</dbReference>
<dbReference type="GeneID" id="93014481"/>
<dbReference type="CDD" id="cd17256">
    <property type="entry name" value="RMtype1_S_EcoJA65PI-TRD1-CR1_like"/>
    <property type="match status" value="2"/>
</dbReference>
<proteinExistence type="inferred from homology"/>